<sequence>MPDDIRALFLSTADTAIALLADPAVGAAWDGPSALPEMTVRALAGHLAQQVFVIADVLAAEGPTDDPIPVIDHYRRAAWRKVDVHDPVNTRVREGSEAVAADGQAALVERARAAADELAKTLAAEPADRRVYFARADWVLTLDGFLTTRLLELVVHCDDLAASVGVDTPPVDPEAYRTVVDLLVRLSVERHGQPAVLRALTRAERAPADITAL</sequence>
<dbReference type="InterPro" id="IPR024344">
    <property type="entry name" value="MDMPI_metal-binding"/>
</dbReference>
<dbReference type="SUPFAM" id="SSF109854">
    <property type="entry name" value="DinB/YfiT-like putative metalloenzymes"/>
    <property type="match status" value="1"/>
</dbReference>
<dbReference type="Proteomes" id="UP001596512">
    <property type="component" value="Unassembled WGS sequence"/>
</dbReference>
<feature type="domain" description="Mycothiol-dependent maleylpyruvate isomerase metal-binding" evidence="1">
    <location>
        <begin position="12"/>
        <end position="161"/>
    </location>
</feature>
<dbReference type="Pfam" id="PF11716">
    <property type="entry name" value="MDMPI_N"/>
    <property type="match status" value="1"/>
</dbReference>
<accession>A0ABW2TM04</accession>
<keyword evidence="2" id="KW-0413">Isomerase</keyword>
<protein>
    <submittedName>
        <fullName evidence="2">Maleylpyruvate isomerase N-terminal domain-containing protein</fullName>
    </submittedName>
</protein>
<gene>
    <name evidence="2" type="ORF">ACFQV2_15910</name>
</gene>
<name>A0ABW2TM04_9PSEU</name>
<organism evidence="2 3">
    <name type="scientific">Actinokineospora soli</name>
    <dbReference type="NCBI Taxonomy" id="1048753"/>
    <lineage>
        <taxon>Bacteria</taxon>
        <taxon>Bacillati</taxon>
        <taxon>Actinomycetota</taxon>
        <taxon>Actinomycetes</taxon>
        <taxon>Pseudonocardiales</taxon>
        <taxon>Pseudonocardiaceae</taxon>
        <taxon>Actinokineospora</taxon>
    </lineage>
</organism>
<evidence type="ECO:0000259" key="1">
    <source>
        <dbReference type="Pfam" id="PF11716"/>
    </source>
</evidence>
<keyword evidence="3" id="KW-1185">Reference proteome</keyword>
<dbReference type="EMBL" id="JBHTEY010000004">
    <property type="protein sequence ID" value="MFC7614782.1"/>
    <property type="molecule type" value="Genomic_DNA"/>
</dbReference>
<comment type="caution">
    <text evidence="2">The sequence shown here is derived from an EMBL/GenBank/DDBJ whole genome shotgun (WGS) entry which is preliminary data.</text>
</comment>
<proteinExistence type="predicted"/>
<reference evidence="3" key="1">
    <citation type="journal article" date="2019" name="Int. J. Syst. Evol. Microbiol.">
        <title>The Global Catalogue of Microorganisms (GCM) 10K type strain sequencing project: providing services to taxonomists for standard genome sequencing and annotation.</title>
        <authorList>
            <consortium name="The Broad Institute Genomics Platform"/>
            <consortium name="The Broad Institute Genome Sequencing Center for Infectious Disease"/>
            <person name="Wu L."/>
            <person name="Ma J."/>
        </authorList>
    </citation>
    <scope>NUCLEOTIDE SEQUENCE [LARGE SCALE GENOMIC DNA]</scope>
    <source>
        <strain evidence="3">JCM 17695</strain>
    </source>
</reference>
<dbReference type="Gene3D" id="1.20.120.450">
    <property type="entry name" value="dinb family like domain"/>
    <property type="match status" value="1"/>
</dbReference>
<evidence type="ECO:0000313" key="2">
    <source>
        <dbReference type="EMBL" id="MFC7614782.1"/>
    </source>
</evidence>
<dbReference type="InterPro" id="IPR034660">
    <property type="entry name" value="DinB/YfiT-like"/>
</dbReference>
<dbReference type="GO" id="GO:0016853">
    <property type="term" value="F:isomerase activity"/>
    <property type="evidence" value="ECO:0007669"/>
    <property type="project" value="UniProtKB-KW"/>
</dbReference>
<evidence type="ECO:0000313" key="3">
    <source>
        <dbReference type="Proteomes" id="UP001596512"/>
    </source>
</evidence>